<dbReference type="InterPro" id="IPR004563">
    <property type="entry name" value="Apolipo_AcylTrfase"/>
</dbReference>
<evidence type="ECO:0000256" key="2">
    <source>
        <dbReference type="ARBA" id="ARBA00010065"/>
    </source>
</evidence>
<keyword evidence="4 9" id="KW-0808">Transferase</keyword>
<accession>A0ABU5NDE4</accession>
<evidence type="ECO:0000256" key="1">
    <source>
        <dbReference type="ARBA" id="ARBA00004651"/>
    </source>
</evidence>
<dbReference type="Gene3D" id="3.60.110.10">
    <property type="entry name" value="Carbon-nitrogen hydrolase"/>
    <property type="match status" value="1"/>
</dbReference>
<evidence type="ECO:0000313" key="12">
    <source>
        <dbReference type="Proteomes" id="UP001291687"/>
    </source>
</evidence>
<keyword evidence="5 9" id="KW-0812">Transmembrane</keyword>
<dbReference type="InterPro" id="IPR003010">
    <property type="entry name" value="C-N_Hydrolase"/>
</dbReference>
<feature type="transmembrane region" description="Helical" evidence="9">
    <location>
        <begin position="178"/>
        <end position="198"/>
    </location>
</feature>
<dbReference type="RefSeq" id="WP_322777096.1">
    <property type="nucleotide sequence ID" value="NZ_JARJFB010000093.1"/>
</dbReference>
<protein>
    <recommendedName>
        <fullName evidence="9">Apolipoprotein N-acyltransferase</fullName>
        <shortName evidence="9">ALP N-acyltransferase</shortName>
        <ecNumber evidence="9">2.3.1.269</ecNumber>
    </recommendedName>
</protein>
<dbReference type="EC" id="2.3.1.269" evidence="9"/>
<dbReference type="Pfam" id="PF00795">
    <property type="entry name" value="CN_hydrolase"/>
    <property type="match status" value="1"/>
</dbReference>
<feature type="transmembrane region" description="Helical" evidence="9">
    <location>
        <begin position="138"/>
        <end position="166"/>
    </location>
</feature>
<keyword evidence="6 9" id="KW-1133">Transmembrane helix</keyword>
<evidence type="ECO:0000256" key="7">
    <source>
        <dbReference type="ARBA" id="ARBA00023136"/>
    </source>
</evidence>
<evidence type="ECO:0000259" key="10">
    <source>
        <dbReference type="PROSITE" id="PS50263"/>
    </source>
</evidence>
<feature type="transmembrane region" description="Helical" evidence="9">
    <location>
        <begin position="47"/>
        <end position="66"/>
    </location>
</feature>
<comment type="function">
    <text evidence="9">Catalyzes the phospholipid dependent N-acylation of the N-terminal cysteine of apolipoprotein, the last step in lipoprotein maturation.</text>
</comment>
<evidence type="ECO:0000256" key="3">
    <source>
        <dbReference type="ARBA" id="ARBA00022475"/>
    </source>
</evidence>
<evidence type="ECO:0000256" key="5">
    <source>
        <dbReference type="ARBA" id="ARBA00022692"/>
    </source>
</evidence>
<dbReference type="Proteomes" id="UP001291687">
    <property type="component" value="Unassembled WGS sequence"/>
</dbReference>
<evidence type="ECO:0000313" key="11">
    <source>
        <dbReference type="EMBL" id="MEA0971193.1"/>
    </source>
</evidence>
<evidence type="ECO:0000256" key="8">
    <source>
        <dbReference type="ARBA" id="ARBA00023315"/>
    </source>
</evidence>
<keyword evidence="8 9" id="KW-0012">Acyltransferase</keyword>
<dbReference type="InterPro" id="IPR036526">
    <property type="entry name" value="C-N_Hydrolase_sf"/>
</dbReference>
<sequence length="500" mass="56930">MILKRKLSFISGLICGLAFAPLYFFPGLLMLSVLCAQIFKSSTMRQALFFGYMFGFGFFLASLYWISFGVTVYIEEFWWAVPFALFGLPAFMAIFIALVAAVSWRFRLSFLYHIIFCIIWIFVEWLISWIFTGLPWALLGYAFSISDILIQPASIFGVLGLSFAAVFIGSSFYSKGFLVSRVIISVVILAIFISYGYLRLVDNPTEYSDIKVRVVQPSIPQIAKWDANALWSNLDRQIEMSRRKGEPDIIIWSEAALTVPYYYRPIYNRLMSIFAEEEQILLSGGVNDNGLSGDGYEIYSSLIALDGTGELLFDYHKSHLVPFGEYMPLKKYLPVKKLTPGVIDYTPGNRDVVFLKELNLRIWPLVCYESIFFNEVRISNTDVDLMINITNDAWYGNSSGPFQHFQISRMRAVENGLPLIRAGNNGISAIIDPVGRVISSLNLNVVDTIDGYIPYKLTLPTVFSDRGIISLIIEVFFVLILHVLCFFLYFFWKGKNKTLE</sequence>
<reference evidence="11 12" key="1">
    <citation type="submission" date="2023-03" db="EMBL/GenBank/DDBJ databases">
        <title>Host association and intracellularity evolved multiple times independently in the Rickettsiales.</title>
        <authorList>
            <person name="Castelli M."/>
            <person name="Nardi T."/>
            <person name="Gammuto L."/>
            <person name="Bellinzona G."/>
            <person name="Sabaneyeva E."/>
            <person name="Potekhin A."/>
            <person name="Serra V."/>
            <person name="Petroni G."/>
            <person name="Sassera D."/>
        </authorList>
    </citation>
    <scope>NUCLEOTIDE SEQUENCE [LARGE SCALE GENOMIC DNA]</scope>
    <source>
        <strain evidence="11 12">Sr 2-6</strain>
    </source>
</reference>
<dbReference type="PROSITE" id="PS50263">
    <property type="entry name" value="CN_HYDROLASE"/>
    <property type="match status" value="1"/>
</dbReference>
<dbReference type="CDD" id="cd07571">
    <property type="entry name" value="ALP_N-acyl_transferase"/>
    <property type="match status" value="1"/>
</dbReference>
<dbReference type="Pfam" id="PF20154">
    <property type="entry name" value="LNT_N"/>
    <property type="match status" value="1"/>
</dbReference>
<evidence type="ECO:0000256" key="6">
    <source>
        <dbReference type="ARBA" id="ARBA00022989"/>
    </source>
</evidence>
<feature type="transmembrane region" description="Helical" evidence="9">
    <location>
        <begin position="78"/>
        <end position="103"/>
    </location>
</feature>
<dbReference type="NCBIfam" id="TIGR00546">
    <property type="entry name" value="lnt"/>
    <property type="match status" value="1"/>
</dbReference>
<feature type="domain" description="CN hydrolase" evidence="10">
    <location>
        <begin position="215"/>
        <end position="459"/>
    </location>
</feature>
<comment type="catalytic activity">
    <reaction evidence="9">
        <text>N-terminal S-1,2-diacyl-sn-glyceryl-L-cysteinyl-[lipoprotein] + a glycerophospholipid = N-acyl-S-1,2-diacyl-sn-glyceryl-L-cysteinyl-[lipoprotein] + a 2-acyl-sn-glycero-3-phospholipid + H(+)</text>
        <dbReference type="Rhea" id="RHEA:48228"/>
        <dbReference type="Rhea" id="RHEA-COMP:14681"/>
        <dbReference type="Rhea" id="RHEA-COMP:14684"/>
        <dbReference type="ChEBI" id="CHEBI:15378"/>
        <dbReference type="ChEBI" id="CHEBI:136912"/>
        <dbReference type="ChEBI" id="CHEBI:140656"/>
        <dbReference type="ChEBI" id="CHEBI:140657"/>
        <dbReference type="ChEBI" id="CHEBI:140660"/>
        <dbReference type="EC" id="2.3.1.269"/>
    </reaction>
</comment>
<evidence type="ECO:0000256" key="9">
    <source>
        <dbReference type="HAMAP-Rule" id="MF_01148"/>
    </source>
</evidence>
<proteinExistence type="inferred from homology"/>
<dbReference type="SUPFAM" id="SSF56317">
    <property type="entry name" value="Carbon-nitrogen hydrolase"/>
    <property type="match status" value="1"/>
</dbReference>
<dbReference type="HAMAP" id="MF_01148">
    <property type="entry name" value="Lnt"/>
    <property type="match status" value="1"/>
</dbReference>
<comment type="pathway">
    <text evidence="9">Protein modification; lipoprotein biosynthesis (N-acyl transfer).</text>
</comment>
<comment type="similarity">
    <text evidence="2 9">Belongs to the CN hydrolase family. Apolipoprotein N-acyltransferase subfamily.</text>
</comment>
<gene>
    <name evidence="9" type="primary">lnt</name>
    <name evidence="11" type="ORF">Megvenef_01166</name>
</gene>
<feature type="transmembrane region" description="Helical" evidence="9">
    <location>
        <begin position="468"/>
        <end position="492"/>
    </location>
</feature>
<dbReference type="InterPro" id="IPR045378">
    <property type="entry name" value="LNT_N"/>
</dbReference>
<dbReference type="PANTHER" id="PTHR38686:SF1">
    <property type="entry name" value="APOLIPOPROTEIN N-ACYLTRANSFERASE"/>
    <property type="match status" value="1"/>
</dbReference>
<comment type="subcellular location">
    <subcellularLocation>
        <location evidence="1 9">Cell membrane</location>
        <topology evidence="1 9">Multi-pass membrane protein</topology>
    </subcellularLocation>
</comment>
<feature type="transmembrane region" description="Helical" evidence="9">
    <location>
        <begin position="6"/>
        <end position="35"/>
    </location>
</feature>
<comment type="caution">
    <text evidence="11">The sequence shown here is derived from an EMBL/GenBank/DDBJ whole genome shotgun (WGS) entry which is preliminary data.</text>
</comment>
<keyword evidence="7 9" id="KW-0472">Membrane</keyword>
<evidence type="ECO:0000256" key="4">
    <source>
        <dbReference type="ARBA" id="ARBA00022679"/>
    </source>
</evidence>
<organism evidence="11 12">
    <name type="scientific">Candidatus Megaera venefica</name>
    <dbReference type="NCBI Taxonomy" id="2055910"/>
    <lineage>
        <taxon>Bacteria</taxon>
        <taxon>Pseudomonadati</taxon>
        <taxon>Pseudomonadota</taxon>
        <taxon>Alphaproteobacteria</taxon>
        <taxon>Rickettsiales</taxon>
        <taxon>Rickettsiaceae</taxon>
        <taxon>Candidatus Megaera</taxon>
    </lineage>
</organism>
<name>A0ABU5NDE4_9RICK</name>
<keyword evidence="3 9" id="KW-1003">Cell membrane</keyword>
<dbReference type="EMBL" id="JARJFB010000093">
    <property type="protein sequence ID" value="MEA0971193.1"/>
    <property type="molecule type" value="Genomic_DNA"/>
</dbReference>
<keyword evidence="12" id="KW-1185">Reference proteome</keyword>
<feature type="transmembrane region" description="Helical" evidence="9">
    <location>
        <begin position="110"/>
        <end position="132"/>
    </location>
</feature>
<dbReference type="PANTHER" id="PTHR38686">
    <property type="entry name" value="APOLIPOPROTEIN N-ACYLTRANSFERASE"/>
    <property type="match status" value="1"/>
</dbReference>